<dbReference type="RefSeq" id="WP_165611822.1">
    <property type="nucleotide sequence ID" value="NZ_FOIZ01000001.1"/>
</dbReference>
<keyword evidence="1" id="KW-1133">Transmembrane helix</keyword>
<dbReference type="Proteomes" id="UP000199167">
    <property type="component" value="Unassembled WGS sequence"/>
</dbReference>
<protein>
    <submittedName>
        <fullName evidence="2">Uncharacterized protein</fullName>
    </submittedName>
</protein>
<dbReference type="STRING" id="364200.SAMN04488515_2173"/>
<proteinExistence type="predicted"/>
<reference evidence="2 3" key="1">
    <citation type="submission" date="2016-10" db="EMBL/GenBank/DDBJ databases">
        <authorList>
            <person name="de Groot N.N."/>
        </authorList>
    </citation>
    <scope>NUCLEOTIDE SEQUENCE [LARGE SCALE GENOMIC DNA]</scope>
    <source>
        <strain evidence="2 3">DSM 17925</strain>
    </source>
</reference>
<dbReference type="EMBL" id="FOIZ01000001">
    <property type="protein sequence ID" value="SEW30695.1"/>
    <property type="molecule type" value="Genomic_DNA"/>
</dbReference>
<keyword evidence="1" id="KW-0472">Membrane</keyword>
<evidence type="ECO:0000313" key="2">
    <source>
        <dbReference type="EMBL" id="SEW30695.1"/>
    </source>
</evidence>
<evidence type="ECO:0000313" key="3">
    <source>
        <dbReference type="Proteomes" id="UP000199167"/>
    </source>
</evidence>
<evidence type="ECO:0000256" key="1">
    <source>
        <dbReference type="SAM" id="Phobius"/>
    </source>
</evidence>
<organism evidence="2 3">
    <name type="scientific">Cognatiyoonia koreensis</name>
    <dbReference type="NCBI Taxonomy" id="364200"/>
    <lineage>
        <taxon>Bacteria</taxon>
        <taxon>Pseudomonadati</taxon>
        <taxon>Pseudomonadota</taxon>
        <taxon>Alphaproteobacteria</taxon>
        <taxon>Rhodobacterales</taxon>
        <taxon>Paracoccaceae</taxon>
        <taxon>Cognatiyoonia</taxon>
    </lineage>
</organism>
<sequence>MSNTQILLLIACFLLLTLGSFVYFVATWDAEKEQPVSIILPEILPPEASALTKGAIA</sequence>
<keyword evidence="3" id="KW-1185">Reference proteome</keyword>
<gene>
    <name evidence="2" type="ORF">SAMN04488515_2173</name>
</gene>
<name>A0A1I0QTH0_9RHOB</name>
<feature type="transmembrane region" description="Helical" evidence="1">
    <location>
        <begin position="6"/>
        <end position="26"/>
    </location>
</feature>
<keyword evidence="1" id="KW-0812">Transmembrane</keyword>
<dbReference type="AlphaFoldDB" id="A0A1I0QTH0"/>
<accession>A0A1I0QTH0</accession>